<evidence type="ECO:0000313" key="7">
    <source>
        <dbReference type="EMBL" id="OQE45884.1"/>
    </source>
</evidence>
<dbReference type="PANTHER" id="PTHR43004">
    <property type="entry name" value="TRK SYSTEM POTASSIUM UPTAKE PROTEIN"/>
    <property type="match status" value="1"/>
</dbReference>
<evidence type="ECO:0000256" key="3">
    <source>
        <dbReference type="ARBA" id="ARBA00022827"/>
    </source>
</evidence>
<feature type="domain" description="FAD-binding" evidence="5">
    <location>
        <begin position="8"/>
        <end position="363"/>
    </location>
</feature>
<dbReference type="SUPFAM" id="SSF52833">
    <property type="entry name" value="Thioredoxin-like"/>
    <property type="match status" value="1"/>
</dbReference>
<dbReference type="EMBL" id="MDDG01000001">
    <property type="protein sequence ID" value="OQE45884.1"/>
    <property type="molecule type" value="Genomic_DNA"/>
</dbReference>
<dbReference type="SUPFAM" id="SSF51905">
    <property type="entry name" value="FAD/NAD(P)-binding domain"/>
    <property type="match status" value="1"/>
</dbReference>
<sequence>MTLDEFNVEVLIVGAGPAGLMAATWMAQTGIKTMLVDQKGLRTQCGHADGIESRTLEILDSFRLGESIYRGANLTIDLCLWNQLENGDIQRQTVLNNASPGLSRYHEATYGQGKIEENFLKFLQSSNSVEVRWNTVPVKLDILQSCTDYPVRVVIQTKQSNAECTLATVNAKYVVGCDGARSWVRKRLGLRLEGNHMDENWGVIDVIPATNFPDIRKRCIIKSEAGHLMIIPREERLVRFYVQLSPGAAALFRAEYHPKALVAIVKDILHPYSFEAPYIEWSTIYTVGQRLCPALSKHNRVFLAGDAVHTHSPKAGKGMNVSIQDTYNLGWKLASVIKGKAIPSILHTYQAERGAVARRLIAFDKRMVMGIGEKEPSSDSTEQKEGTLRAILKEENTSESGSRTYYQPSLLVTRTWDDRPTGKRHMLKPMLPHSKTNLAINIVLGARLPNIEVLCQSDSRPYHIQRLLRSTGEWYLLILGGDILQKSQMVRLESLGLQLGRTDSLIYRINQQNDSVCRISTFLVHCAPRNKVELMELPQVFIPFDKKLGYDYWKVFADNEPCSEECGSAHEFYGVSAEGCMVLVRPDQHVAFIGSLEDLPEVESFLGNFMIASIEGTECQE</sequence>
<dbReference type="SUPFAM" id="SSF54373">
    <property type="entry name" value="FAD-linked reductases, C-terminal domain"/>
    <property type="match status" value="1"/>
</dbReference>
<dbReference type="STRING" id="36646.A0A1V6V5C3"/>
<dbReference type="Gene3D" id="3.40.30.20">
    <property type="match status" value="1"/>
</dbReference>
<keyword evidence="8" id="KW-1185">Reference proteome</keyword>
<keyword evidence="3" id="KW-0274">FAD</keyword>
<evidence type="ECO:0000259" key="6">
    <source>
        <dbReference type="Pfam" id="PF07976"/>
    </source>
</evidence>
<dbReference type="AlphaFoldDB" id="A0A1V6V5C3"/>
<evidence type="ECO:0000256" key="2">
    <source>
        <dbReference type="ARBA" id="ARBA00022630"/>
    </source>
</evidence>
<dbReference type="PRINTS" id="PR00420">
    <property type="entry name" value="RNGMNOXGNASE"/>
</dbReference>
<gene>
    <name evidence="7" type="ORF">PENCOP_c001G04278</name>
</gene>
<evidence type="ECO:0000256" key="1">
    <source>
        <dbReference type="ARBA" id="ARBA00007801"/>
    </source>
</evidence>
<keyword evidence="4" id="KW-0560">Oxidoreductase</keyword>
<dbReference type="Pfam" id="PF07976">
    <property type="entry name" value="Phe_hydrox_dim"/>
    <property type="match status" value="1"/>
</dbReference>
<dbReference type="InterPro" id="IPR050641">
    <property type="entry name" value="RIFMO-like"/>
</dbReference>
<dbReference type="InterPro" id="IPR036188">
    <property type="entry name" value="FAD/NAD-bd_sf"/>
</dbReference>
<protein>
    <recommendedName>
        <fullName evidence="9">FAD-binding domain-containing protein</fullName>
    </recommendedName>
</protein>
<feature type="domain" description="Phenol hydroxylase-like C-terminal dimerisation" evidence="6">
    <location>
        <begin position="405"/>
        <end position="612"/>
    </location>
</feature>
<dbReference type="Gene3D" id="3.50.50.60">
    <property type="entry name" value="FAD/NAD(P)-binding domain"/>
    <property type="match status" value="1"/>
</dbReference>
<name>A0A1V6V5C3_9EURO</name>
<reference evidence="8" key="1">
    <citation type="journal article" date="2017" name="Nat. Microbiol.">
        <title>Global analysis of biosynthetic gene clusters reveals vast potential of secondary metabolite production in Penicillium species.</title>
        <authorList>
            <person name="Nielsen J.C."/>
            <person name="Grijseels S."/>
            <person name="Prigent S."/>
            <person name="Ji B."/>
            <person name="Dainat J."/>
            <person name="Nielsen K.F."/>
            <person name="Frisvad J.C."/>
            <person name="Workman M."/>
            <person name="Nielsen J."/>
        </authorList>
    </citation>
    <scope>NUCLEOTIDE SEQUENCE [LARGE SCALE GENOMIC DNA]</scope>
    <source>
        <strain evidence="8">IBT 31321</strain>
    </source>
</reference>
<dbReference type="GO" id="GO:0016709">
    <property type="term" value="F:oxidoreductase activity, acting on paired donors, with incorporation or reduction of molecular oxygen, NAD(P)H as one donor, and incorporation of one atom of oxygen"/>
    <property type="evidence" value="ECO:0007669"/>
    <property type="project" value="UniProtKB-ARBA"/>
</dbReference>
<evidence type="ECO:0000256" key="4">
    <source>
        <dbReference type="ARBA" id="ARBA00023002"/>
    </source>
</evidence>
<dbReference type="InterPro" id="IPR002938">
    <property type="entry name" value="FAD-bd"/>
</dbReference>
<comment type="caution">
    <text evidence="7">The sequence shown here is derived from an EMBL/GenBank/DDBJ whole genome shotgun (WGS) entry which is preliminary data.</text>
</comment>
<accession>A0A1V6V5C3</accession>
<evidence type="ECO:0008006" key="9">
    <source>
        <dbReference type="Google" id="ProtNLM"/>
    </source>
</evidence>
<keyword evidence="2" id="KW-0285">Flavoprotein</keyword>
<dbReference type="Gene3D" id="3.30.9.10">
    <property type="entry name" value="D-Amino Acid Oxidase, subunit A, domain 2"/>
    <property type="match status" value="1"/>
</dbReference>
<dbReference type="InterPro" id="IPR038220">
    <property type="entry name" value="PHOX_C_sf"/>
</dbReference>
<dbReference type="CDD" id="cd02979">
    <property type="entry name" value="PHOX_C"/>
    <property type="match status" value="1"/>
</dbReference>
<dbReference type="InterPro" id="IPR012941">
    <property type="entry name" value="Phe_hydrox_C_dim_dom"/>
</dbReference>
<dbReference type="Pfam" id="PF01494">
    <property type="entry name" value="FAD_binding_3"/>
    <property type="match status" value="1"/>
</dbReference>
<organism evidence="7 8">
    <name type="scientific">Penicillium coprophilum</name>
    <dbReference type="NCBI Taxonomy" id="36646"/>
    <lineage>
        <taxon>Eukaryota</taxon>
        <taxon>Fungi</taxon>
        <taxon>Dikarya</taxon>
        <taxon>Ascomycota</taxon>
        <taxon>Pezizomycotina</taxon>
        <taxon>Eurotiomycetes</taxon>
        <taxon>Eurotiomycetidae</taxon>
        <taxon>Eurotiales</taxon>
        <taxon>Aspergillaceae</taxon>
        <taxon>Penicillium</taxon>
    </lineage>
</organism>
<evidence type="ECO:0000313" key="8">
    <source>
        <dbReference type="Proteomes" id="UP000191500"/>
    </source>
</evidence>
<dbReference type="PANTHER" id="PTHR43004:SF13">
    <property type="entry name" value="FAD-BINDING DOMAIN-CONTAINING PROTEIN-RELATED"/>
    <property type="match status" value="1"/>
</dbReference>
<proteinExistence type="inferred from homology"/>
<comment type="similarity">
    <text evidence="1">Belongs to the PheA/TfdB FAD monooxygenase family.</text>
</comment>
<dbReference type="InterPro" id="IPR036249">
    <property type="entry name" value="Thioredoxin-like_sf"/>
</dbReference>
<evidence type="ECO:0000259" key="5">
    <source>
        <dbReference type="Pfam" id="PF01494"/>
    </source>
</evidence>
<dbReference type="GO" id="GO:0071949">
    <property type="term" value="F:FAD binding"/>
    <property type="evidence" value="ECO:0007669"/>
    <property type="project" value="InterPro"/>
</dbReference>
<dbReference type="Proteomes" id="UP000191500">
    <property type="component" value="Unassembled WGS sequence"/>
</dbReference>